<sequence>MAAARDEVDLKATSNIPLRVIAVALPAPDRAKANTRVAVGDSLAEDRNTQDAQREAGGSIGHTSDDLTADRGDEEREAVRLDLSIVTYDTDSDDSDAFTALRKKLTPQFKYPSILRPKDRNNLASSTRNKPGSPGDPIVVQDEDTDSSGDGTSEEEQVGNHVSFRTSPTSVGGSEAGYSTLCQKSKQDTPNTSPPHRNTLSSTPGKRTCGSKGRDCEGLTPDPSTGRDKKNPWNGQEGSTKKRHPSAVKGSLRRSVAAVCHLSEMKLSAVKDHNGDTENDDTSATSCSTDNIIPYSLRSPIAMWSPTHFTDAEPETTTGATDIRDYSKRTADRARLNEGGEGVHRLEKARCADPIMIDETDDNDDDMNDPAEHRRFLSLAQSAPRPVFRSPFDRKIQHRENASSSRSSEIGDSQDDPLVVEDDEEKTGETGGSTRATSMESEIGTAHLKAPSPGNSQRHTVA</sequence>
<gene>
    <name evidence="2" type="ORF">OEA41_008641</name>
</gene>
<dbReference type="AlphaFoldDB" id="A0AAE0DJI8"/>
<feature type="compositionally biased region" description="Basic and acidic residues" evidence="1">
    <location>
        <begin position="391"/>
        <end position="401"/>
    </location>
</feature>
<feature type="compositionally biased region" description="Acidic residues" evidence="1">
    <location>
        <begin position="412"/>
        <end position="426"/>
    </location>
</feature>
<proteinExistence type="predicted"/>
<feature type="compositionally biased region" description="Basic and acidic residues" evidence="1">
    <location>
        <begin position="63"/>
        <end position="76"/>
    </location>
</feature>
<feature type="compositionally biased region" description="Polar residues" evidence="1">
    <location>
        <begin position="402"/>
        <end position="411"/>
    </location>
</feature>
<accession>A0AAE0DJI8</accession>
<dbReference type="Proteomes" id="UP001276659">
    <property type="component" value="Unassembled WGS sequence"/>
</dbReference>
<name>A0AAE0DJI8_9LECA</name>
<feature type="compositionally biased region" description="Polar residues" evidence="1">
    <location>
        <begin position="163"/>
        <end position="172"/>
    </location>
</feature>
<feature type="compositionally biased region" description="Basic and acidic residues" evidence="1">
    <location>
        <begin position="44"/>
        <end position="54"/>
    </location>
</feature>
<organism evidence="2 3">
    <name type="scientific">Lepraria neglecta</name>
    <dbReference type="NCBI Taxonomy" id="209136"/>
    <lineage>
        <taxon>Eukaryota</taxon>
        <taxon>Fungi</taxon>
        <taxon>Dikarya</taxon>
        <taxon>Ascomycota</taxon>
        <taxon>Pezizomycotina</taxon>
        <taxon>Lecanoromycetes</taxon>
        <taxon>OSLEUM clade</taxon>
        <taxon>Lecanoromycetidae</taxon>
        <taxon>Lecanorales</taxon>
        <taxon>Lecanorineae</taxon>
        <taxon>Stereocaulaceae</taxon>
        <taxon>Lepraria</taxon>
    </lineage>
</organism>
<keyword evidence="3" id="KW-1185">Reference proteome</keyword>
<evidence type="ECO:0000256" key="1">
    <source>
        <dbReference type="SAM" id="MobiDB-lite"/>
    </source>
</evidence>
<feature type="compositionally biased region" description="Polar residues" evidence="1">
    <location>
        <begin position="453"/>
        <end position="462"/>
    </location>
</feature>
<feature type="region of interest" description="Disordered" evidence="1">
    <location>
        <begin position="377"/>
        <end position="462"/>
    </location>
</feature>
<feature type="region of interest" description="Disordered" evidence="1">
    <location>
        <begin position="112"/>
        <end position="253"/>
    </location>
</feature>
<dbReference type="EMBL" id="JASNWA010000009">
    <property type="protein sequence ID" value="KAK3169258.1"/>
    <property type="molecule type" value="Genomic_DNA"/>
</dbReference>
<comment type="caution">
    <text evidence="2">The sequence shown here is derived from an EMBL/GenBank/DDBJ whole genome shotgun (WGS) entry which is preliminary data.</text>
</comment>
<evidence type="ECO:0000313" key="2">
    <source>
        <dbReference type="EMBL" id="KAK3169258.1"/>
    </source>
</evidence>
<feature type="compositionally biased region" description="Acidic residues" evidence="1">
    <location>
        <begin position="141"/>
        <end position="157"/>
    </location>
</feature>
<feature type="compositionally biased region" description="Polar residues" evidence="1">
    <location>
        <begin position="180"/>
        <end position="205"/>
    </location>
</feature>
<evidence type="ECO:0000313" key="3">
    <source>
        <dbReference type="Proteomes" id="UP001276659"/>
    </source>
</evidence>
<protein>
    <submittedName>
        <fullName evidence="2">Uncharacterized protein</fullName>
    </submittedName>
</protein>
<feature type="region of interest" description="Disordered" evidence="1">
    <location>
        <begin position="31"/>
        <end position="76"/>
    </location>
</feature>
<reference evidence="2" key="1">
    <citation type="submission" date="2022-11" db="EMBL/GenBank/DDBJ databases">
        <title>Chromosomal genome sequence assembly and mating type (MAT) locus characterization of the leprose asexual lichenized fungus Lepraria neglecta (Nyl.) Erichsen.</title>
        <authorList>
            <person name="Allen J.L."/>
            <person name="Pfeffer B."/>
        </authorList>
    </citation>
    <scope>NUCLEOTIDE SEQUENCE</scope>
    <source>
        <strain evidence="2">Allen 5258</strain>
    </source>
</reference>